<dbReference type="InterPro" id="IPR018484">
    <property type="entry name" value="FGGY_N"/>
</dbReference>
<keyword evidence="7" id="KW-1185">Reference proteome</keyword>
<dbReference type="AlphaFoldDB" id="A0A1H9DGR6"/>
<evidence type="ECO:0000259" key="5">
    <source>
        <dbReference type="Pfam" id="PF02782"/>
    </source>
</evidence>
<comment type="similarity">
    <text evidence="1">Belongs to the FGGY kinase family.</text>
</comment>
<dbReference type="EMBL" id="FOGB01000001">
    <property type="protein sequence ID" value="SEQ11928.1"/>
    <property type="molecule type" value="Genomic_DNA"/>
</dbReference>
<sequence>MRSDLCLVMDQGSHSSRAMVFDRFGNCLSQGQVQVKTRLTQPNRAEQQPTDILISLKRAALEAVSKLKREDRAKLRTAALTTQRSSVLCWDADDGNPLTPIISWQDRRGFHYIDDLMPLASMVRQLTGLYPNAHLPASKLRWCLEHMIFNTAKHRIRGGPVASWLIKQLLHEQPDLIDGVSAARTMLFSLKDRDWHPELLDLFQLPDSLLPKVRPSKYNFGTLKLPGLSLPLNYVSGDQAAALFAFGEPSQDNLYINLGSGGFMNRVLTERGLHPQERILHHLIHSDKQPLYSAEATINGAANALDWAFNICRPDTRDIDSWAEKCTDPPLFMNMVGGVGSPYWQSLDRSCWINDCDDPEARMVAVMESIVFLICRNIRAMSALPPAKQIIIGGGISQLSSLCQRVADLSGLPVLRYEQHEITSLGAAWQVLPNSVRDFVPEKTFTPQANGPLALRYQSWLNTFNEYLDSLEG</sequence>
<evidence type="ECO:0000313" key="6">
    <source>
        <dbReference type="EMBL" id="SEQ11928.1"/>
    </source>
</evidence>
<gene>
    <name evidence="6" type="ORF">SAMN03080615_00510</name>
</gene>
<organism evidence="6 7">
    <name type="scientific">Amphritea atlantica</name>
    <dbReference type="NCBI Taxonomy" id="355243"/>
    <lineage>
        <taxon>Bacteria</taxon>
        <taxon>Pseudomonadati</taxon>
        <taxon>Pseudomonadota</taxon>
        <taxon>Gammaproteobacteria</taxon>
        <taxon>Oceanospirillales</taxon>
        <taxon>Oceanospirillaceae</taxon>
        <taxon>Amphritea</taxon>
    </lineage>
</organism>
<dbReference type="PIRSF" id="PIRSF000538">
    <property type="entry name" value="GlpK"/>
    <property type="match status" value="1"/>
</dbReference>
<evidence type="ECO:0000256" key="2">
    <source>
        <dbReference type="ARBA" id="ARBA00022679"/>
    </source>
</evidence>
<evidence type="ECO:0000256" key="1">
    <source>
        <dbReference type="ARBA" id="ARBA00009156"/>
    </source>
</evidence>
<dbReference type="InterPro" id="IPR018485">
    <property type="entry name" value="FGGY_C"/>
</dbReference>
<keyword evidence="2" id="KW-0808">Transferase</keyword>
<dbReference type="Pfam" id="PF02782">
    <property type="entry name" value="FGGY_C"/>
    <property type="match status" value="1"/>
</dbReference>
<dbReference type="InterPro" id="IPR000577">
    <property type="entry name" value="Carb_kinase_FGGY"/>
</dbReference>
<dbReference type="PANTHER" id="PTHR10196">
    <property type="entry name" value="SUGAR KINASE"/>
    <property type="match status" value="1"/>
</dbReference>
<evidence type="ECO:0000259" key="4">
    <source>
        <dbReference type="Pfam" id="PF00370"/>
    </source>
</evidence>
<accession>A0A1H9DGR6</accession>
<protein>
    <submittedName>
        <fullName evidence="6">Glycerol kinase</fullName>
    </submittedName>
</protein>
<evidence type="ECO:0000256" key="3">
    <source>
        <dbReference type="ARBA" id="ARBA00022777"/>
    </source>
</evidence>
<proteinExistence type="inferred from homology"/>
<dbReference type="Proteomes" id="UP000198749">
    <property type="component" value="Unassembled WGS sequence"/>
</dbReference>
<dbReference type="GO" id="GO:0005829">
    <property type="term" value="C:cytosol"/>
    <property type="evidence" value="ECO:0007669"/>
    <property type="project" value="TreeGrafter"/>
</dbReference>
<dbReference type="GO" id="GO:0004856">
    <property type="term" value="F:D-xylulokinase activity"/>
    <property type="evidence" value="ECO:0007669"/>
    <property type="project" value="TreeGrafter"/>
</dbReference>
<keyword evidence="3 6" id="KW-0418">Kinase</keyword>
<dbReference type="OrthoDB" id="9805576at2"/>
<dbReference type="RefSeq" id="WP_091353475.1">
    <property type="nucleotide sequence ID" value="NZ_AP025284.1"/>
</dbReference>
<dbReference type="GO" id="GO:0005997">
    <property type="term" value="P:xylulose metabolic process"/>
    <property type="evidence" value="ECO:0007669"/>
    <property type="project" value="TreeGrafter"/>
</dbReference>
<dbReference type="Pfam" id="PF00370">
    <property type="entry name" value="FGGY_N"/>
    <property type="match status" value="1"/>
</dbReference>
<dbReference type="InterPro" id="IPR043129">
    <property type="entry name" value="ATPase_NBD"/>
</dbReference>
<feature type="domain" description="Carbohydrate kinase FGGY N-terminal" evidence="4">
    <location>
        <begin position="6"/>
        <end position="225"/>
    </location>
</feature>
<dbReference type="STRING" id="355243.SAMN03080615_00510"/>
<feature type="domain" description="Carbohydrate kinase FGGY C-terminal" evidence="5">
    <location>
        <begin position="254"/>
        <end position="428"/>
    </location>
</feature>
<dbReference type="PANTHER" id="PTHR10196:SF57">
    <property type="entry name" value="XYLULOSE KINASE"/>
    <property type="match status" value="1"/>
</dbReference>
<evidence type="ECO:0000313" key="7">
    <source>
        <dbReference type="Proteomes" id="UP000198749"/>
    </source>
</evidence>
<dbReference type="Gene3D" id="3.30.420.40">
    <property type="match status" value="2"/>
</dbReference>
<name>A0A1H9DGR6_9GAMM</name>
<reference evidence="7" key="1">
    <citation type="submission" date="2016-10" db="EMBL/GenBank/DDBJ databases">
        <authorList>
            <person name="Varghese N."/>
            <person name="Submissions S."/>
        </authorList>
    </citation>
    <scope>NUCLEOTIDE SEQUENCE [LARGE SCALE GENOMIC DNA]</scope>
    <source>
        <strain evidence="7">DSM 18887</strain>
    </source>
</reference>
<dbReference type="SUPFAM" id="SSF53067">
    <property type="entry name" value="Actin-like ATPase domain"/>
    <property type="match status" value="2"/>
</dbReference>